<dbReference type="PANTHER" id="PTHR33392">
    <property type="entry name" value="POLYISOPRENYL-TEICHOIC ACID--PEPTIDOGLYCAN TEICHOIC ACID TRANSFERASE TAGU"/>
    <property type="match status" value="1"/>
</dbReference>
<accession>A0ABX1AMM9</accession>
<dbReference type="Gene3D" id="3.40.630.190">
    <property type="entry name" value="LCP protein"/>
    <property type="match status" value="1"/>
</dbReference>
<keyword evidence="3" id="KW-0812">Transmembrane</keyword>
<dbReference type="InterPro" id="IPR050922">
    <property type="entry name" value="LytR/CpsA/Psr_CW_biosynth"/>
</dbReference>
<feature type="compositionally biased region" description="Low complexity" evidence="2">
    <location>
        <begin position="146"/>
        <end position="156"/>
    </location>
</feature>
<keyword evidence="6" id="KW-1185">Reference proteome</keyword>
<protein>
    <submittedName>
        <fullName evidence="5">LytR family transcriptional regulator</fullName>
    </submittedName>
</protein>
<feature type="compositionally biased region" description="Low complexity" evidence="2">
    <location>
        <begin position="92"/>
        <end position="105"/>
    </location>
</feature>
<organism evidence="5 6">
    <name type="scientific">Streptomyces spiramenti</name>
    <dbReference type="NCBI Taxonomy" id="2720606"/>
    <lineage>
        <taxon>Bacteria</taxon>
        <taxon>Bacillati</taxon>
        <taxon>Actinomycetota</taxon>
        <taxon>Actinomycetes</taxon>
        <taxon>Kitasatosporales</taxon>
        <taxon>Streptomycetaceae</taxon>
        <taxon>Streptomyces</taxon>
    </lineage>
</organism>
<evidence type="ECO:0000256" key="3">
    <source>
        <dbReference type="SAM" id="Phobius"/>
    </source>
</evidence>
<feature type="region of interest" description="Disordered" evidence="2">
    <location>
        <begin position="85"/>
        <end position="109"/>
    </location>
</feature>
<evidence type="ECO:0000256" key="2">
    <source>
        <dbReference type="SAM" id="MobiDB-lite"/>
    </source>
</evidence>
<keyword evidence="3" id="KW-1133">Transmembrane helix</keyword>
<dbReference type="EMBL" id="JAAVJB010000075">
    <property type="protein sequence ID" value="NJP66906.1"/>
    <property type="molecule type" value="Genomic_DNA"/>
</dbReference>
<comment type="similarity">
    <text evidence="1">Belongs to the LytR/CpsA/Psr (LCP) family.</text>
</comment>
<gene>
    <name evidence="5" type="ORF">HCJ92_11545</name>
</gene>
<dbReference type="Proteomes" id="UP000746503">
    <property type="component" value="Unassembled WGS sequence"/>
</dbReference>
<evidence type="ECO:0000256" key="1">
    <source>
        <dbReference type="ARBA" id="ARBA00006068"/>
    </source>
</evidence>
<keyword evidence="3" id="KW-0472">Membrane</keyword>
<feature type="domain" description="Cell envelope-related transcriptional attenuator" evidence="4">
    <location>
        <begin position="177"/>
        <end position="255"/>
    </location>
</feature>
<feature type="transmembrane region" description="Helical" evidence="3">
    <location>
        <begin position="25"/>
        <end position="45"/>
    </location>
</feature>
<evidence type="ECO:0000259" key="4">
    <source>
        <dbReference type="Pfam" id="PF03816"/>
    </source>
</evidence>
<feature type="region of interest" description="Disordered" evidence="2">
    <location>
        <begin position="1"/>
        <end position="20"/>
    </location>
</feature>
<comment type="caution">
    <text evidence="5">The sequence shown here is derived from an EMBL/GenBank/DDBJ whole genome shotgun (WGS) entry which is preliminary data.</text>
</comment>
<dbReference type="Pfam" id="PF03816">
    <property type="entry name" value="LytR_cpsA_psr"/>
    <property type="match status" value="1"/>
</dbReference>
<evidence type="ECO:0000313" key="6">
    <source>
        <dbReference type="Proteomes" id="UP000746503"/>
    </source>
</evidence>
<sequence>MPVRSPGRSRPAARGTDRPRRTRRALLWGLLGLALAVLGTGGWLYHQLNGKLSSVDIDAELAEQGAERPEDRPEGGRAILVLGTDSASDLDGPGQRPGAAPPASGEALPTSGAAVVVRLPDGGGAPTAVGIPATHPVPAPTCATEAPPGAGVPAAGNTDDADEGRPDTPTADVAFHTVRAAGGPGCVVRVVEGLSGMRMDHYIEVDVAGLGELVDALGGISVELTEPVRDDRSGVTLAAGPQRLDGSAAMAAARAAGPEEQQRLLVALLAEIRDQDVLGSPTTLYRVAEAAAATLTTDAGLGSVPDLVAFARDLSTSGTDGVEVLALPVDAPGAEPVWESLRGEG</sequence>
<proteinExistence type="inferred from homology"/>
<reference evidence="5 6" key="1">
    <citation type="submission" date="2020-03" db="EMBL/GenBank/DDBJ databases">
        <title>Draft genome of Streptomyces sp. ventii, isolated from the Axial Seamount in the Pacific Ocean, and resequencing of the two type strains Streptomyces lonarensis strain NCL 716 and Streptomyces bohaiensis strain 11A07.</title>
        <authorList>
            <person name="Loughran R.M."/>
            <person name="Pfannmuller K.M."/>
            <person name="Wasson B.J."/>
            <person name="Deadmond M.C."/>
            <person name="Paddock B.E."/>
            <person name="Koyack M.J."/>
            <person name="Gallegos D.A."/>
            <person name="Mitchell E.A."/>
            <person name="Ushijima B."/>
            <person name="Saw J.H."/>
            <person name="Mcphail K.L."/>
            <person name="Videau P."/>
        </authorList>
    </citation>
    <scope>NUCLEOTIDE SEQUENCE [LARGE SCALE GENOMIC DNA]</scope>
    <source>
        <strain evidence="6">5675061</strain>
    </source>
</reference>
<dbReference type="NCBIfam" id="TIGR00350">
    <property type="entry name" value="lytR_cpsA_psr"/>
    <property type="match status" value="1"/>
</dbReference>
<dbReference type="InterPro" id="IPR004474">
    <property type="entry name" value="LytR_CpsA_psr"/>
</dbReference>
<name>A0ABX1AMM9_9ACTN</name>
<feature type="region of interest" description="Disordered" evidence="2">
    <location>
        <begin position="146"/>
        <end position="167"/>
    </location>
</feature>
<dbReference type="PANTHER" id="PTHR33392:SF6">
    <property type="entry name" value="POLYISOPRENYL-TEICHOIC ACID--PEPTIDOGLYCAN TEICHOIC ACID TRANSFERASE TAGU"/>
    <property type="match status" value="1"/>
</dbReference>
<dbReference type="RefSeq" id="WP_167933425.1">
    <property type="nucleotide sequence ID" value="NZ_JAAVJB010000075.1"/>
</dbReference>
<evidence type="ECO:0000313" key="5">
    <source>
        <dbReference type="EMBL" id="NJP66906.1"/>
    </source>
</evidence>